<evidence type="ECO:0000313" key="4">
    <source>
        <dbReference type="Proteomes" id="UP000272942"/>
    </source>
</evidence>
<feature type="region of interest" description="Disordered" evidence="1">
    <location>
        <begin position="290"/>
        <end position="315"/>
    </location>
</feature>
<feature type="compositionally biased region" description="Polar residues" evidence="1">
    <location>
        <begin position="292"/>
        <end position="305"/>
    </location>
</feature>
<dbReference type="Gene3D" id="3.40.50.300">
    <property type="entry name" value="P-loop containing nucleotide triphosphate hydrolases"/>
    <property type="match status" value="1"/>
</dbReference>
<reference evidence="5" key="1">
    <citation type="submission" date="2016-06" db="UniProtKB">
        <authorList>
            <consortium name="WormBaseParasite"/>
        </authorList>
    </citation>
    <scope>IDENTIFICATION</scope>
</reference>
<dbReference type="InterPro" id="IPR027417">
    <property type="entry name" value="P-loop_NTPase"/>
</dbReference>
<name>A0A183B245_9TREM</name>
<dbReference type="AlphaFoldDB" id="A0A183B245"/>
<dbReference type="EMBL" id="UZAN01054724">
    <property type="protein sequence ID" value="VDP90552.1"/>
    <property type="molecule type" value="Genomic_DNA"/>
</dbReference>
<evidence type="ECO:0000259" key="2">
    <source>
        <dbReference type="PROSITE" id="PS50052"/>
    </source>
</evidence>
<dbReference type="PANTHER" id="PTHR23117:SF18">
    <property type="entry name" value="LEUCINE-RICH REPEAT AND GUANYLATE KINASE DOMAIN-CONTAINING PROTEIN"/>
    <property type="match status" value="1"/>
</dbReference>
<dbReference type="OrthoDB" id="6334211at2759"/>
<dbReference type="GO" id="GO:0005829">
    <property type="term" value="C:cytosol"/>
    <property type="evidence" value="ECO:0007669"/>
    <property type="project" value="TreeGrafter"/>
</dbReference>
<dbReference type="PROSITE" id="PS50052">
    <property type="entry name" value="GUANYLATE_KINASE_2"/>
    <property type="match status" value="1"/>
</dbReference>
<keyword evidence="4" id="KW-1185">Reference proteome</keyword>
<dbReference type="InterPro" id="IPR008144">
    <property type="entry name" value="Guanylate_kin-like_dom"/>
</dbReference>
<organism evidence="5">
    <name type="scientific">Echinostoma caproni</name>
    <dbReference type="NCBI Taxonomy" id="27848"/>
    <lineage>
        <taxon>Eukaryota</taxon>
        <taxon>Metazoa</taxon>
        <taxon>Spiralia</taxon>
        <taxon>Lophotrochozoa</taxon>
        <taxon>Platyhelminthes</taxon>
        <taxon>Trematoda</taxon>
        <taxon>Digenea</taxon>
        <taxon>Plagiorchiida</taxon>
        <taxon>Echinostomata</taxon>
        <taxon>Echinostomatoidea</taxon>
        <taxon>Echinostomatidae</taxon>
        <taxon>Echinostoma</taxon>
    </lineage>
</organism>
<sequence length="315" mass="35662">MMFILPNLSFYLRPSTSFVVSTLQSTSTPYPILALIGPAGSLKHQLTRMLVEKAGDFFAALKLHTDRPSWWQAVRERKRTGHERDTKRLRKGPRLSSASVDSEILTNSLSTGAVLPESDHFEHVTPDEFDQLRARGEFVQTARIQNYQYGLTWSALETVARHGLAGIFTGELESMTNLRLTSLQPRFILCLPEDRVLHENRLRPGLVEDAVKQQNDYIQWCLNRASNVYPQFYRENPGWFDAPLNTTNLEEAFNQLLLIVMDYLGISPEDLALNNQTEIPVTNLKASALVDPNTNSTTTRSSQVGRHSRQPHQSA</sequence>
<feature type="compositionally biased region" description="Basic residues" evidence="1">
    <location>
        <begin position="306"/>
        <end position="315"/>
    </location>
</feature>
<evidence type="ECO:0000256" key="1">
    <source>
        <dbReference type="SAM" id="MobiDB-lite"/>
    </source>
</evidence>
<reference evidence="3 4" key="2">
    <citation type="submission" date="2018-11" db="EMBL/GenBank/DDBJ databases">
        <authorList>
            <consortium name="Pathogen Informatics"/>
        </authorList>
    </citation>
    <scope>NUCLEOTIDE SEQUENCE [LARGE SCALE GENOMIC DNA]</scope>
    <source>
        <strain evidence="3 4">Egypt</strain>
    </source>
</reference>
<accession>A0A183B245</accession>
<gene>
    <name evidence="3" type="ORF">ECPE_LOCUS13280</name>
</gene>
<evidence type="ECO:0000313" key="3">
    <source>
        <dbReference type="EMBL" id="VDP90552.1"/>
    </source>
</evidence>
<dbReference type="GO" id="GO:0004385">
    <property type="term" value="F:GMP kinase activity"/>
    <property type="evidence" value="ECO:0007669"/>
    <property type="project" value="TreeGrafter"/>
</dbReference>
<evidence type="ECO:0000313" key="5">
    <source>
        <dbReference type="WBParaSite" id="ECPE_0001331901-mRNA-1"/>
    </source>
</evidence>
<dbReference type="SUPFAM" id="SSF52540">
    <property type="entry name" value="P-loop containing nucleoside triphosphate hydrolases"/>
    <property type="match status" value="1"/>
</dbReference>
<dbReference type="WBParaSite" id="ECPE_0001331901-mRNA-1">
    <property type="protein sequence ID" value="ECPE_0001331901-mRNA-1"/>
    <property type="gene ID" value="ECPE_0001331901"/>
</dbReference>
<dbReference type="PANTHER" id="PTHR23117">
    <property type="entry name" value="GUANYLATE KINASE-RELATED"/>
    <property type="match status" value="1"/>
</dbReference>
<dbReference type="Proteomes" id="UP000272942">
    <property type="component" value="Unassembled WGS sequence"/>
</dbReference>
<feature type="domain" description="Guanylate kinase-like" evidence="2">
    <location>
        <begin position="30"/>
        <end position="261"/>
    </location>
</feature>
<proteinExistence type="predicted"/>
<protein>
    <submittedName>
        <fullName evidence="5">Guanylate kinase-like domain-containing protein</fullName>
    </submittedName>
</protein>